<feature type="transmembrane region" description="Helical" evidence="5">
    <location>
        <begin position="387"/>
        <end position="406"/>
    </location>
</feature>
<feature type="transmembrane region" description="Helical" evidence="5">
    <location>
        <begin position="110"/>
        <end position="129"/>
    </location>
</feature>
<dbReference type="InterPro" id="IPR050598">
    <property type="entry name" value="AminoAcid_Transporter"/>
</dbReference>
<evidence type="ECO:0000256" key="4">
    <source>
        <dbReference type="ARBA" id="ARBA00023136"/>
    </source>
</evidence>
<feature type="transmembrane region" description="Helical" evidence="5">
    <location>
        <begin position="141"/>
        <end position="160"/>
    </location>
</feature>
<dbReference type="FunCoup" id="A0A517S8Q3">
    <property type="interactions" value="228"/>
</dbReference>
<dbReference type="InterPro" id="IPR002293">
    <property type="entry name" value="AA/rel_permease1"/>
</dbReference>
<comment type="subcellular location">
    <subcellularLocation>
        <location evidence="1">Membrane</location>
        <topology evidence="1">Multi-pass membrane protein</topology>
    </subcellularLocation>
</comment>
<evidence type="ECO:0000256" key="2">
    <source>
        <dbReference type="ARBA" id="ARBA00022692"/>
    </source>
</evidence>
<dbReference type="OrthoDB" id="9809628at2"/>
<gene>
    <name evidence="6" type="primary">steT_1</name>
    <name evidence="6" type="ORF">Pan44_05200</name>
</gene>
<dbReference type="InParanoid" id="A0A517S8Q3"/>
<reference evidence="6 7" key="1">
    <citation type="submission" date="2019-02" db="EMBL/GenBank/DDBJ databases">
        <title>Deep-cultivation of Planctomycetes and their phenomic and genomic characterization uncovers novel biology.</title>
        <authorList>
            <person name="Wiegand S."/>
            <person name="Jogler M."/>
            <person name="Boedeker C."/>
            <person name="Pinto D."/>
            <person name="Vollmers J."/>
            <person name="Rivas-Marin E."/>
            <person name="Kohn T."/>
            <person name="Peeters S.H."/>
            <person name="Heuer A."/>
            <person name="Rast P."/>
            <person name="Oberbeckmann S."/>
            <person name="Bunk B."/>
            <person name="Jeske O."/>
            <person name="Meyerdierks A."/>
            <person name="Storesund J.E."/>
            <person name="Kallscheuer N."/>
            <person name="Luecker S."/>
            <person name="Lage O.M."/>
            <person name="Pohl T."/>
            <person name="Merkel B.J."/>
            <person name="Hornburger P."/>
            <person name="Mueller R.-W."/>
            <person name="Bruemmer F."/>
            <person name="Labrenz M."/>
            <person name="Spormann A.M."/>
            <person name="Op den Camp H."/>
            <person name="Overmann J."/>
            <person name="Amann R."/>
            <person name="Jetten M.S.M."/>
            <person name="Mascher T."/>
            <person name="Medema M.H."/>
            <person name="Devos D.P."/>
            <person name="Kaster A.-K."/>
            <person name="Ovreas L."/>
            <person name="Rohde M."/>
            <person name="Galperin M.Y."/>
            <person name="Jogler C."/>
        </authorList>
    </citation>
    <scope>NUCLEOTIDE SEQUENCE [LARGE SCALE GENOMIC DNA]</scope>
    <source>
        <strain evidence="6 7">Pan44</strain>
    </source>
</reference>
<feature type="transmembrane region" description="Helical" evidence="5">
    <location>
        <begin position="55"/>
        <end position="75"/>
    </location>
</feature>
<dbReference type="GO" id="GO:0016020">
    <property type="term" value="C:membrane"/>
    <property type="evidence" value="ECO:0007669"/>
    <property type="project" value="UniProtKB-SubCell"/>
</dbReference>
<evidence type="ECO:0000313" key="7">
    <source>
        <dbReference type="Proteomes" id="UP000315700"/>
    </source>
</evidence>
<dbReference type="Gene3D" id="1.20.1740.10">
    <property type="entry name" value="Amino acid/polyamine transporter I"/>
    <property type="match status" value="1"/>
</dbReference>
<evidence type="ECO:0000256" key="1">
    <source>
        <dbReference type="ARBA" id="ARBA00004141"/>
    </source>
</evidence>
<dbReference type="PANTHER" id="PTHR11785">
    <property type="entry name" value="AMINO ACID TRANSPORTER"/>
    <property type="match status" value="1"/>
</dbReference>
<evidence type="ECO:0000256" key="5">
    <source>
        <dbReference type="SAM" id="Phobius"/>
    </source>
</evidence>
<sequence>MDVRPLEPVGSESESGNVLPRTLNLRDAIAIVVGSIIGSGIFMKEPTIAKTVGSFGPILGVWLIVGILSWCGSLASGELSAMMPQAGGPYVYLRAAYGRLPAFLWGWTEFWVMRTSALGTLACACVIYLEALLPESQQPGHVMDGIFAGAILVGLAMINIRGTRWGANFQNLTTIIKVGFLIVLIVAPWLTGKANPENLAPLAPEKVDFDFWKAIAIAMLAVKWPYDGWSNLGFIAGEVKNPQRNMPAALTVGMAIIVAIYMATILSYHLVLPFHEVATAGPIAAKVSEVLFGPIGAVICAIGVTISALGAANSNMLTVPRIYFAVARDGLLPEAVSRLHPVYKTPANAIRMQTTWALCLLAIVFAYTSKSKIGVRDAFDHLSDFVIFGGEIFYGLTIAAVFVLRWRRPDLPRPYKTFGYPFTPFLYLVGAVAVLASFLTSLEKIQQMCFGFLLIGAGIPYYLWASRTRRGRSGTEGVV</sequence>
<dbReference type="PANTHER" id="PTHR11785:SF512">
    <property type="entry name" value="SOBREMESA, ISOFORM B"/>
    <property type="match status" value="1"/>
</dbReference>
<proteinExistence type="predicted"/>
<dbReference type="RefSeq" id="WP_145026915.1">
    <property type="nucleotide sequence ID" value="NZ_CP036271.1"/>
</dbReference>
<feature type="transmembrane region" description="Helical" evidence="5">
    <location>
        <begin position="291"/>
        <end position="312"/>
    </location>
</feature>
<dbReference type="PIRSF" id="PIRSF006060">
    <property type="entry name" value="AA_transporter"/>
    <property type="match status" value="1"/>
</dbReference>
<name>A0A517S8Q3_9PLAN</name>
<dbReference type="EMBL" id="CP036271">
    <property type="protein sequence ID" value="QDT52508.1"/>
    <property type="molecule type" value="Genomic_DNA"/>
</dbReference>
<keyword evidence="2 5" id="KW-0812">Transmembrane</keyword>
<keyword evidence="7" id="KW-1185">Reference proteome</keyword>
<feature type="transmembrane region" description="Helical" evidence="5">
    <location>
        <begin position="172"/>
        <end position="190"/>
    </location>
</feature>
<feature type="transmembrane region" description="Helical" evidence="5">
    <location>
        <begin position="445"/>
        <end position="464"/>
    </location>
</feature>
<protein>
    <submittedName>
        <fullName evidence="6">Serine/threonine exchanger SteT</fullName>
    </submittedName>
</protein>
<organism evidence="6 7">
    <name type="scientific">Caulifigura coniformis</name>
    <dbReference type="NCBI Taxonomy" id="2527983"/>
    <lineage>
        <taxon>Bacteria</taxon>
        <taxon>Pseudomonadati</taxon>
        <taxon>Planctomycetota</taxon>
        <taxon>Planctomycetia</taxon>
        <taxon>Planctomycetales</taxon>
        <taxon>Planctomycetaceae</taxon>
        <taxon>Caulifigura</taxon>
    </lineage>
</organism>
<feature type="transmembrane region" description="Helical" evidence="5">
    <location>
        <begin position="23"/>
        <end position="43"/>
    </location>
</feature>
<feature type="transmembrane region" description="Helical" evidence="5">
    <location>
        <begin position="248"/>
        <end position="271"/>
    </location>
</feature>
<evidence type="ECO:0000256" key="3">
    <source>
        <dbReference type="ARBA" id="ARBA00022989"/>
    </source>
</evidence>
<dbReference type="Pfam" id="PF13520">
    <property type="entry name" value="AA_permease_2"/>
    <property type="match status" value="1"/>
</dbReference>
<dbReference type="GO" id="GO:0015179">
    <property type="term" value="F:L-amino acid transmembrane transporter activity"/>
    <property type="evidence" value="ECO:0007669"/>
    <property type="project" value="TreeGrafter"/>
</dbReference>
<accession>A0A517S8Q3</accession>
<dbReference type="AlphaFoldDB" id="A0A517S8Q3"/>
<feature type="transmembrane region" description="Helical" evidence="5">
    <location>
        <begin position="348"/>
        <end position="367"/>
    </location>
</feature>
<dbReference type="Proteomes" id="UP000315700">
    <property type="component" value="Chromosome"/>
</dbReference>
<keyword evidence="3 5" id="KW-1133">Transmembrane helix</keyword>
<keyword evidence="4 5" id="KW-0472">Membrane</keyword>
<dbReference type="KEGG" id="ccos:Pan44_05200"/>
<feature type="transmembrane region" description="Helical" evidence="5">
    <location>
        <begin position="418"/>
        <end position="439"/>
    </location>
</feature>
<evidence type="ECO:0000313" key="6">
    <source>
        <dbReference type="EMBL" id="QDT52508.1"/>
    </source>
</evidence>